<comment type="caution">
    <text evidence="1">The sequence shown here is derived from an EMBL/GenBank/DDBJ whole genome shotgun (WGS) entry which is preliminary data.</text>
</comment>
<evidence type="ECO:0000313" key="1">
    <source>
        <dbReference type="EMBL" id="GFO28564.1"/>
    </source>
</evidence>
<dbReference type="Proteomes" id="UP000735302">
    <property type="component" value="Unassembled WGS sequence"/>
</dbReference>
<protein>
    <submittedName>
        <fullName evidence="1">Uncharacterized protein</fullName>
    </submittedName>
</protein>
<reference evidence="1 2" key="1">
    <citation type="journal article" date="2021" name="Elife">
        <title>Chloroplast acquisition without the gene transfer in kleptoplastic sea slugs, Plakobranchus ocellatus.</title>
        <authorList>
            <person name="Maeda T."/>
            <person name="Takahashi S."/>
            <person name="Yoshida T."/>
            <person name="Shimamura S."/>
            <person name="Takaki Y."/>
            <person name="Nagai Y."/>
            <person name="Toyoda A."/>
            <person name="Suzuki Y."/>
            <person name="Arimoto A."/>
            <person name="Ishii H."/>
            <person name="Satoh N."/>
            <person name="Nishiyama T."/>
            <person name="Hasebe M."/>
            <person name="Maruyama T."/>
            <person name="Minagawa J."/>
            <person name="Obokata J."/>
            <person name="Shigenobu S."/>
        </authorList>
    </citation>
    <scope>NUCLEOTIDE SEQUENCE [LARGE SCALE GENOMIC DNA]</scope>
</reference>
<name>A0AAV4C7N8_9GAST</name>
<dbReference type="AlphaFoldDB" id="A0AAV4C7N8"/>
<gene>
    <name evidence="1" type="ORF">PoB_005506900</name>
</gene>
<dbReference type="EMBL" id="BLXT01006043">
    <property type="protein sequence ID" value="GFO28564.1"/>
    <property type="molecule type" value="Genomic_DNA"/>
</dbReference>
<keyword evidence="2" id="KW-1185">Reference proteome</keyword>
<proteinExistence type="predicted"/>
<organism evidence="1 2">
    <name type="scientific">Plakobranchus ocellatus</name>
    <dbReference type="NCBI Taxonomy" id="259542"/>
    <lineage>
        <taxon>Eukaryota</taxon>
        <taxon>Metazoa</taxon>
        <taxon>Spiralia</taxon>
        <taxon>Lophotrochozoa</taxon>
        <taxon>Mollusca</taxon>
        <taxon>Gastropoda</taxon>
        <taxon>Heterobranchia</taxon>
        <taxon>Euthyneura</taxon>
        <taxon>Panpulmonata</taxon>
        <taxon>Sacoglossa</taxon>
        <taxon>Placobranchoidea</taxon>
        <taxon>Plakobranchidae</taxon>
        <taxon>Plakobranchus</taxon>
    </lineage>
</organism>
<accession>A0AAV4C7N8</accession>
<sequence>MVNLFDCSSSLMQRSRSRANGWYTFLYAGDTMDSNASSGRTTANCLDVGAVSGTTANEVNVGEGSGTTANGVGVGASSGIMPGCVDVSDDLGKTQHRSNCVD</sequence>
<evidence type="ECO:0000313" key="2">
    <source>
        <dbReference type="Proteomes" id="UP000735302"/>
    </source>
</evidence>